<sequence>MDSQGRIQEDELQMLLASQGETREYIAALLRLGVAPEHILKTLHRGVYNSDSEDFVEQDPDENLVATRNEFIQLKDIRRIEKEIENETVQLDPDDGRSTLLWVVNLREKGQLLGFKSKTDPPPAGSGLEANVFTLSVQTGWQRKMFRKYSDDLFCIDATFNVTILTTLPKPTSQQVAHSTNLVAPAIPATTALAEQLECLAARLHIPNNRHKVFRSQPTLKAAVAEMLNETEMGSVLPSAKYVKPHKQSNFKQTKQAMMPGIKTRRKRAGDSAYGAGLPLIDEPLVSTRLINITDGFSAWDIPKLDRMSLATRTSGAHSTPGRHPGTAAQYCGNCLGDIPNSWYLEAHLLLPPRPFNLSEIEVLPSPVLSTLIILLVVSGGIITPAAAAADHHRQRYEGPPEPTSPRERCAPKPNIFDAHITRKRRRGRRRRRMSAGADSSYGSPGPSAQPEDGALPSNTRVLPAGSAAHRGREAGLHGSLSAAACQLRGRCAPGAAADADNTNHGHLGLLDARARRAARRAGRCRAGRAGAPDVRRAADAPWPVHAADAPGLVHAADVPGPVPRARYGCVRVARPRDGGELAVRAEPAAVCERVAGGGDTGAGAAAGYLIGGGSGYGSGGGSGSGRLRKEQRERRRRLRDRGLWERRGPRRVTSIGNSDGVSGLKLEVSLHRRFEIGASCASSTAARTYDRNRFALWQYPYATSHRTARVTDRSSSFARTDPAAHHSAFAAGTAHQPQHDRDTRATMLPAGRTTSSASAATHSGTQDEPTARSMIWPARKIIQGYLILHPILRPGFDGIPHNFSGARAHALAHKSRQRRYMHIVQRTIAVAVAIAAPHAHAPVRAHTQPARCTQPACAEPLTWR</sequence>
<feature type="compositionally biased region" description="Basic and acidic residues" evidence="1">
    <location>
        <begin position="390"/>
        <end position="411"/>
    </location>
</feature>
<name>A0AAD7E2Y7_9AGAR</name>
<keyword evidence="3" id="KW-1185">Reference proteome</keyword>
<evidence type="ECO:0000256" key="1">
    <source>
        <dbReference type="SAM" id="MobiDB-lite"/>
    </source>
</evidence>
<accession>A0AAD7E2Y7</accession>
<feature type="compositionally biased region" description="Basic residues" evidence="1">
    <location>
        <begin position="422"/>
        <end position="434"/>
    </location>
</feature>
<feature type="region of interest" description="Disordered" evidence="1">
    <location>
        <begin position="717"/>
        <end position="772"/>
    </location>
</feature>
<gene>
    <name evidence="2" type="ORF">GGX14DRAFT_386431</name>
</gene>
<dbReference type="Proteomes" id="UP001219525">
    <property type="component" value="Unassembled WGS sequence"/>
</dbReference>
<organism evidence="2 3">
    <name type="scientific">Mycena pura</name>
    <dbReference type="NCBI Taxonomy" id="153505"/>
    <lineage>
        <taxon>Eukaryota</taxon>
        <taxon>Fungi</taxon>
        <taxon>Dikarya</taxon>
        <taxon>Basidiomycota</taxon>
        <taxon>Agaricomycotina</taxon>
        <taxon>Agaricomycetes</taxon>
        <taxon>Agaricomycetidae</taxon>
        <taxon>Agaricales</taxon>
        <taxon>Marasmiineae</taxon>
        <taxon>Mycenaceae</taxon>
        <taxon>Mycena</taxon>
    </lineage>
</organism>
<protein>
    <submittedName>
        <fullName evidence="2">Uncharacterized protein</fullName>
    </submittedName>
</protein>
<comment type="caution">
    <text evidence="2">The sequence shown here is derived from an EMBL/GenBank/DDBJ whole genome shotgun (WGS) entry which is preliminary data.</text>
</comment>
<dbReference type="AlphaFoldDB" id="A0AAD7E2Y7"/>
<feature type="compositionally biased region" description="Low complexity" evidence="1">
    <location>
        <begin position="751"/>
        <end position="765"/>
    </location>
</feature>
<feature type="compositionally biased region" description="Low complexity" evidence="1">
    <location>
        <begin position="726"/>
        <end position="736"/>
    </location>
</feature>
<feature type="region of interest" description="Disordered" evidence="1">
    <location>
        <begin position="389"/>
        <end position="463"/>
    </location>
</feature>
<reference evidence="2" key="1">
    <citation type="submission" date="2023-03" db="EMBL/GenBank/DDBJ databases">
        <title>Massive genome expansion in bonnet fungi (Mycena s.s.) driven by repeated elements and novel gene families across ecological guilds.</title>
        <authorList>
            <consortium name="Lawrence Berkeley National Laboratory"/>
            <person name="Harder C.B."/>
            <person name="Miyauchi S."/>
            <person name="Viragh M."/>
            <person name="Kuo A."/>
            <person name="Thoen E."/>
            <person name="Andreopoulos B."/>
            <person name="Lu D."/>
            <person name="Skrede I."/>
            <person name="Drula E."/>
            <person name="Henrissat B."/>
            <person name="Morin E."/>
            <person name="Kohler A."/>
            <person name="Barry K."/>
            <person name="LaButti K."/>
            <person name="Morin E."/>
            <person name="Salamov A."/>
            <person name="Lipzen A."/>
            <person name="Mereny Z."/>
            <person name="Hegedus B."/>
            <person name="Baldrian P."/>
            <person name="Stursova M."/>
            <person name="Weitz H."/>
            <person name="Taylor A."/>
            <person name="Grigoriev I.V."/>
            <person name="Nagy L.G."/>
            <person name="Martin F."/>
            <person name="Kauserud H."/>
        </authorList>
    </citation>
    <scope>NUCLEOTIDE SEQUENCE</scope>
    <source>
        <strain evidence="2">9144</strain>
    </source>
</reference>
<evidence type="ECO:0000313" key="2">
    <source>
        <dbReference type="EMBL" id="KAJ7225616.1"/>
    </source>
</evidence>
<proteinExistence type="predicted"/>
<evidence type="ECO:0000313" key="3">
    <source>
        <dbReference type="Proteomes" id="UP001219525"/>
    </source>
</evidence>
<dbReference type="EMBL" id="JARJCW010000004">
    <property type="protein sequence ID" value="KAJ7225616.1"/>
    <property type="molecule type" value="Genomic_DNA"/>
</dbReference>